<evidence type="ECO:0000256" key="1">
    <source>
        <dbReference type="SAM" id="Phobius"/>
    </source>
</evidence>
<dbReference type="OrthoDB" id="2939935at2"/>
<dbReference type="EMBL" id="FNJU01000001">
    <property type="protein sequence ID" value="SDP13257.1"/>
    <property type="molecule type" value="Genomic_DNA"/>
</dbReference>
<protein>
    <recommendedName>
        <fullName evidence="2">DUF4340 domain-containing protein</fullName>
    </recommendedName>
</protein>
<proteinExistence type="predicted"/>
<dbReference type="Pfam" id="PF14238">
    <property type="entry name" value="DUF4340"/>
    <property type="match status" value="1"/>
</dbReference>
<feature type="domain" description="DUF4340" evidence="2">
    <location>
        <begin position="232"/>
        <end position="398"/>
    </location>
</feature>
<keyword evidence="1" id="KW-0472">Membrane</keyword>
<keyword evidence="1" id="KW-1133">Transmembrane helix</keyword>
<evidence type="ECO:0000313" key="3">
    <source>
        <dbReference type="EMBL" id="SDP13257.1"/>
    </source>
</evidence>
<sequence length="462" mass="52669">MNKRNMLVSIIITISLVIGLFFFFSNSGAQKATSEEDQLIASETMTVENLISNAKTLKEIHVFHEDDKVSLIKRDTGAWDGVDLEREQDRVKVDNTIVNILSLQGMKVNEVSEDDTGLKSPFITLELIDETGALENVYIGSLSQDKRFYYVSLATNKVIYQVPIEMIEQLPLESHDLTNNAITDIKSDTVKHITIDNGKQTIELLPSSSYLEEEVRTNLSGWFMHQPYKGVYSVKYNKMADMLYGIDKLEFEEVIGEHVEGDHQYGLTDVNHSITIATDSKQDTILIGKLVDDHSYFAKMKSDNKVFTISKKVLEPYSFQAFDIVDQFVKILALDVLSKVKVNTPEDEIVMVIKQKNMQTSSESKQNLEFQLNDQLIEDKEFRDLYKSIAGLSVTGEVLDAQYKQAESTITYTLNLANNDTKEIIVEFVPYNDRHYAVFIDQSADFIIEKQRVQEMIELLNK</sequence>
<feature type="transmembrane region" description="Helical" evidence="1">
    <location>
        <begin position="7"/>
        <end position="24"/>
    </location>
</feature>
<evidence type="ECO:0000259" key="2">
    <source>
        <dbReference type="Pfam" id="PF14238"/>
    </source>
</evidence>
<dbReference type="RefSeq" id="WP_090849792.1">
    <property type="nucleotide sequence ID" value="NZ_FNJU01000001.1"/>
</dbReference>
<gene>
    <name evidence="3" type="ORF">SAMN05216565_101637</name>
</gene>
<dbReference type="InterPro" id="IPR025641">
    <property type="entry name" value="DUF4340"/>
</dbReference>
<dbReference type="Proteomes" id="UP000199159">
    <property type="component" value="Unassembled WGS sequence"/>
</dbReference>
<keyword evidence="4" id="KW-1185">Reference proteome</keyword>
<organism evidence="3 4">
    <name type="scientific">Litchfieldia salsa</name>
    <dbReference type="NCBI Taxonomy" id="930152"/>
    <lineage>
        <taxon>Bacteria</taxon>
        <taxon>Bacillati</taxon>
        <taxon>Bacillota</taxon>
        <taxon>Bacilli</taxon>
        <taxon>Bacillales</taxon>
        <taxon>Bacillaceae</taxon>
        <taxon>Litchfieldia</taxon>
    </lineage>
</organism>
<reference evidence="4" key="1">
    <citation type="submission" date="2016-10" db="EMBL/GenBank/DDBJ databases">
        <authorList>
            <person name="Varghese N."/>
            <person name="Submissions S."/>
        </authorList>
    </citation>
    <scope>NUCLEOTIDE SEQUENCE [LARGE SCALE GENOMIC DNA]</scope>
    <source>
        <strain evidence="4">IBRC-M10078</strain>
    </source>
</reference>
<evidence type="ECO:0000313" key="4">
    <source>
        <dbReference type="Proteomes" id="UP000199159"/>
    </source>
</evidence>
<dbReference type="AlphaFoldDB" id="A0A1H0Q765"/>
<keyword evidence="1" id="KW-0812">Transmembrane</keyword>
<name>A0A1H0Q765_9BACI</name>
<accession>A0A1H0Q765</accession>
<dbReference type="STRING" id="930152.SAMN05216565_101637"/>